<feature type="domain" description="YdbS-like PH" evidence="1">
    <location>
        <begin position="59"/>
        <end position="125"/>
    </location>
</feature>
<accession>A0A2X4N965</accession>
<dbReference type="Proteomes" id="UP000425411">
    <property type="component" value="Chromosome"/>
</dbReference>
<proteinExistence type="predicted"/>
<evidence type="ECO:0000313" key="3">
    <source>
        <dbReference type="Proteomes" id="UP000425411"/>
    </source>
</evidence>
<dbReference type="OrthoDB" id="1771625at2"/>
<keyword evidence="3" id="KW-1185">Reference proteome</keyword>
<dbReference type="AlphaFoldDB" id="A0A2X4N965"/>
<sequence length="512" mass="59561">MNNIKKSRVHPLGILDFIISVLKLFWIFVILLLREDGLPRYLILAGICLILILWGVLNYLATTYEVADNVIIYREGIFNKKIKNINLENIQSLDTSSNILYQVFNLVSLDINLVADKIRIRPLKKDIALALIHKLNKVKNVNKTNINNQDIGQHEELGLIIEEKEEVKILSLSIKDLIFYGLLRVRFLAALGLLFAFYDKIKDVVKYIFDSSDIVDKYLEKGAKSAAGDVKLLITITLVFIVLVIIGSIIFTVTKFYNFTLLRKDNNLLCKYGLLNKKSLVIDIERLQSIKIKEPLRYRFFGLVKLSVETLTKTVSEDLSEQKTTIDLMPLVPKKEAQRFIEENLSLDLGYYNSLKGEKIPKRARFVMYRWSVINCAFLPLIIFFFLYMVKIPVLEMKKIEIALVLYLVLLFYSLLTKIYKLKNNEIAYDNNNFKYTYMSGLEIVTEFIKVKKVGTINKQTHYFLNRLNLVHLKINSIGNNSDINLRYYDKQYHLKLEKDFLEKETVYANNI</sequence>
<evidence type="ECO:0000313" key="2">
    <source>
        <dbReference type="EMBL" id="QGS08755.1"/>
    </source>
</evidence>
<dbReference type="EMBL" id="CP046314">
    <property type="protein sequence ID" value="QGS08755.1"/>
    <property type="molecule type" value="Genomic_DNA"/>
</dbReference>
<dbReference type="PIRSF" id="PIRSF026631">
    <property type="entry name" value="UCP026631"/>
    <property type="match status" value="1"/>
</dbReference>
<protein>
    <submittedName>
        <fullName evidence="2">PH domain-containing protein</fullName>
    </submittedName>
</protein>
<feature type="domain" description="YdbS-like PH" evidence="1">
    <location>
        <begin position="257"/>
        <end position="338"/>
    </location>
</feature>
<dbReference type="GeneID" id="93207090"/>
<dbReference type="InterPro" id="IPR014529">
    <property type="entry name" value="UCP026631"/>
</dbReference>
<gene>
    <name evidence="2" type="ORF">FOC49_02105</name>
</gene>
<dbReference type="PANTHER" id="PTHR34473">
    <property type="entry name" value="UPF0699 TRANSMEMBRANE PROTEIN YDBS"/>
    <property type="match status" value="1"/>
</dbReference>
<reference evidence="2 3" key="1">
    <citation type="submission" date="2019-11" db="EMBL/GenBank/DDBJ databases">
        <title>FDA dAtabase for Regulatory Grade micrObial Sequences (FDA-ARGOS): Supporting development and validation of Infectious Disease Dx tests.</title>
        <authorList>
            <person name="Turner S."/>
            <person name="Byrd R."/>
            <person name="Tallon L."/>
            <person name="Sadzewicz L."/>
            <person name="Vavikolanu K."/>
            <person name="Mehta A."/>
            <person name="Aluvathingal J."/>
            <person name="Nadendla S."/>
            <person name="Myers T."/>
            <person name="Yan Y."/>
            <person name="Sichtig H."/>
        </authorList>
    </citation>
    <scope>NUCLEOTIDE SEQUENCE [LARGE SCALE GENOMIC DNA]</scope>
    <source>
        <strain evidence="2 3">FDAARGOS_741</strain>
    </source>
</reference>
<dbReference type="InterPro" id="IPR005182">
    <property type="entry name" value="YdbS-like_PH"/>
</dbReference>
<evidence type="ECO:0000259" key="1">
    <source>
        <dbReference type="Pfam" id="PF03703"/>
    </source>
</evidence>
<name>A0A2X4N965_9BACL</name>
<dbReference type="RefSeq" id="WP_111742816.1">
    <property type="nucleotide sequence ID" value="NZ_CP046314.1"/>
</dbReference>
<dbReference type="PANTHER" id="PTHR34473:SF2">
    <property type="entry name" value="UPF0699 TRANSMEMBRANE PROTEIN YDBT"/>
    <property type="match status" value="1"/>
</dbReference>
<dbReference type="Pfam" id="PF03703">
    <property type="entry name" value="bPH_2"/>
    <property type="match status" value="2"/>
</dbReference>
<organism evidence="2 3">
    <name type="scientific">Gemella morbillorum</name>
    <dbReference type="NCBI Taxonomy" id="29391"/>
    <lineage>
        <taxon>Bacteria</taxon>
        <taxon>Bacillati</taxon>
        <taxon>Bacillota</taxon>
        <taxon>Bacilli</taxon>
        <taxon>Bacillales</taxon>
        <taxon>Gemellaceae</taxon>
        <taxon>Gemella</taxon>
    </lineage>
</organism>